<sequence>MADTDPHSGEHSGESSISPSVLSELTARMTEALSKAPTSIPATDSAIAPIGIKLDGTNYALWSQVIEMYVAGKDKLGYINGDLPQPLTTDPFFRRWRTENATVKGWLIGSMDPSLIGNFIRFPTAKQVWDAIATTYFDGSDATQVYELRRRVARLRQGSGSLEKYYNDLQGLWREIDFRRPNPMQCPADIQHFNNMLQEDRVYTFLDGLDDKLDNIRSDVLQLKPFPTVEQAYAHVRREAVRQAVMTASNGEEAAGVVMASRSLKQGPSIATNSLSLNGKFSKSNGPSNDMKCSHSKRRRDGNGKDGGASKNAADGTGKAAIASAESQLSLIPTTTVDLDTGATDHMTYDASDFSERSSPRRTSIANANGDISLVKGAGTVMISPALSLTNTLFDILTKEIIGRGTKKGGSTIWKILASVKLTIREALVIEIRRTFCCGIVAVHLINRMPSRVLKFKTPLQALSTVISLPTALMLPPRVFGCVAFVHLHTNQRTKLDLCAVRCLFLGYGLHQKGYRCYDPSNHRTYVTMDVTFLESETFYSPTTSTSTLQGAPQNKELNWLRFDWEPVVSESNTELDVEPVVSVSNTEPDVDVDTEPGVLPLVIEEQQPQQSIVPPPSTVSKDPSPENIPEVSSLNTLSTPVLTNDAHVGYELPYRHNRGKPPDRYSPNIEDRRLKYPIANYVSTKTLPKPLKTFAAALSSCQVPTSVEEAMKDPRWVQAMKEEMEALLKNKTWILVNLPKGQKTVGCKWVFSIKYKVDGTIERYKARLVAKGFTQTYGVDYQETFSPVAKLNTVRVLLSLAANLDWPLHQFDVKNAFLHGELEEDIYMDIPSGYVANTEGNVVCKLQRTLYGLKQSPRAWFGRFSTAMKKYGFQQSNSDHTLFLKHRQGKLTALIVYVDDMIITGDDSEEIARLQEQLASEFEMKNLGGLKYFLGIEVARSKRGIFLSQRKYILDLLTEVGLLDCKPTETPIIPNHKLGEYPNQVPTDKGRYQRLVGKLIYLSHTRPDIAYAVSVVSQFMHCPSEDHMSAVMQILRYLKSFPGKGLMFSRNDHLRVEGYTDADWAGNIMDRKSTSGYFTFVGGNLVTWRSKKQKVVALFSAEAEFRGMAKGLCELLWLRRLLTEIGFAPDSEMKLFCDNKAAIDISHNPIQHDRTKHVEVDRHFIKRNLDAKIIQFPFVKSEDQLADILTKAVSSKIFHHSLDNAHGLGTAALSAKEPEALPFCAIAYALTGIFGSLLCSVPAVRQSLLAIVG</sequence>
<organism evidence="5 6">
    <name type="scientific">Vitis vinifera</name>
    <name type="common">Grape</name>
    <dbReference type="NCBI Taxonomy" id="29760"/>
    <lineage>
        <taxon>Eukaryota</taxon>
        <taxon>Viridiplantae</taxon>
        <taxon>Streptophyta</taxon>
        <taxon>Embryophyta</taxon>
        <taxon>Tracheophyta</taxon>
        <taxon>Spermatophyta</taxon>
        <taxon>Magnoliopsida</taxon>
        <taxon>eudicotyledons</taxon>
        <taxon>Gunneridae</taxon>
        <taxon>Pentapetalae</taxon>
        <taxon>rosids</taxon>
        <taxon>Vitales</taxon>
        <taxon>Vitaceae</taxon>
        <taxon>Viteae</taxon>
        <taxon>Vitis</taxon>
    </lineage>
</organism>
<feature type="compositionally biased region" description="Basic and acidic residues" evidence="1">
    <location>
        <begin position="1"/>
        <end position="13"/>
    </location>
</feature>
<proteinExistence type="predicted"/>
<dbReference type="PANTHER" id="PTHR11439:SF467">
    <property type="entry name" value="INTEGRASE CATALYTIC DOMAIN-CONTAINING PROTEIN"/>
    <property type="match status" value="1"/>
</dbReference>
<feature type="domain" description="Reverse transcriptase Ty1/copia-type" evidence="2">
    <location>
        <begin position="731"/>
        <end position="974"/>
    </location>
</feature>
<dbReference type="SUPFAM" id="SSF56672">
    <property type="entry name" value="DNA/RNA polymerases"/>
    <property type="match status" value="1"/>
</dbReference>
<evidence type="ECO:0000313" key="6">
    <source>
        <dbReference type="Proteomes" id="UP000288805"/>
    </source>
</evidence>
<accession>A0A438DI53</accession>
<dbReference type="InterPro" id="IPR029472">
    <property type="entry name" value="Copia-like_N"/>
</dbReference>
<dbReference type="CDD" id="cd09272">
    <property type="entry name" value="RNase_HI_RT_Ty1"/>
    <property type="match status" value="1"/>
</dbReference>
<gene>
    <name evidence="5" type="primary">POLX_2081</name>
    <name evidence="5" type="ORF">CK203_085913</name>
</gene>
<evidence type="ECO:0000259" key="3">
    <source>
        <dbReference type="Pfam" id="PF14244"/>
    </source>
</evidence>
<evidence type="ECO:0000259" key="2">
    <source>
        <dbReference type="Pfam" id="PF07727"/>
    </source>
</evidence>
<evidence type="ECO:0000313" key="5">
    <source>
        <dbReference type="EMBL" id="RVW35157.1"/>
    </source>
</evidence>
<dbReference type="AlphaFoldDB" id="A0A438DI53"/>
<dbReference type="Pfam" id="PF25597">
    <property type="entry name" value="SH3_retrovirus"/>
    <property type="match status" value="1"/>
</dbReference>
<feature type="domain" description="Retroviral polymerase SH3-like" evidence="4">
    <location>
        <begin position="482"/>
        <end position="544"/>
    </location>
</feature>
<dbReference type="InterPro" id="IPR013103">
    <property type="entry name" value="RVT_2"/>
</dbReference>
<feature type="domain" description="Retrotransposon Copia-like N-terminal" evidence="3">
    <location>
        <begin position="52"/>
        <end position="86"/>
    </location>
</feature>
<dbReference type="Pfam" id="PF14244">
    <property type="entry name" value="Retrotran_gag_3"/>
    <property type="match status" value="1"/>
</dbReference>
<dbReference type="Pfam" id="PF07727">
    <property type="entry name" value="RVT_2"/>
    <property type="match status" value="1"/>
</dbReference>
<dbReference type="PANTHER" id="PTHR11439">
    <property type="entry name" value="GAG-POL-RELATED RETROTRANSPOSON"/>
    <property type="match status" value="1"/>
</dbReference>
<evidence type="ECO:0000259" key="4">
    <source>
        <dbReference type="Pfam" id="PF25597"/>
    </source>
</evidence>
<evidence type="ECO:0000256" key="1">
    <source>
        <dbReference type="SAM" id="MobiDB-lite"/>
    </source>
</evidence>
<reference evidence="5 6" key="1">
    <citation type="journal article" date="2018" name="PLoS Genet.">
        <title>Population sequencing reveals clonal diversity and ancestral inbreeding in the grapevine cultivar Chardonnay.</title>
        <authorList>
            <person name="Roach M.J."/>
            <person name="Johnson D.L."/>
            <person name="Bohlmann J."/>
            <person name="van Vuuren H.J."/>
            <person name="Jones S.J."/>
            <person name="Pretorius I.S."/>
            <person name="Schmidt S.A."/>
            <person name="Borneman A.R."/>
        </authorList>
    </citation>
    <scope>NUCLEOTIDE SEQUENCE [LARGE SCALE GENOMIC DNA]</scope>
    <source>
        <strain evidence="6">cv. Chardonnay</strain>
        <tissue evidence="5">Leaf</tissue>
    </source>
</reference>
<dbReference type="InterPro" id="IPR043502">
    <property type="entry name" value="DNA/RNA_pol_sf"/>
</dbReference>
<dbReference type="EMBL" id="QGNW01001614">
    <property type="protein sequence ID" value="RVW35157.1"/>
    <property type="molecule type" value="Genomic_DNA"/>
</dbReference>
<feature type="region of interest" description="Disordered" evidence="1">
    <location>
        <begin position="608"/>
        <end position="633"/>
    </location>
</feature>
<dbReference type="Proteomes" id="UP000288805">
    <property type="component" value="Unassembled WGS sequence"/>
</dbReference>
<feature type="region of interest" description="Disordered" evidence="1">
    <location>
        <begin position="1"/>
        <end position="20"/>
    </location>
</feature>
<comment type="caution">
    <text evidence="5">The sequence shown here is derived from an EMBL/GenBank/DDBJ whole genome shotgun (WGS) entry which is preliminary data.</text>
</comment>
<protein>
    <submittedName>
        <fullName evidence="5">Retrovirus-related Pol polyprotein from transposon TNT 1-94</fullName>
    </submittedName>
</protein>
<name>A0A438DI53_VITVI</name>
<feature type="compositionally biased region" description="Polar residues" evidence="1">
    <location>
        <begin position="269"/>
        <end position="288"/>
    </location>
</feature>
<feature type="region of interest" description="Disordered" evidence="1">
    <location>
        <begin position="269"/>
        <end position="319"/>
    </location>
</feature>
<dbReference type="InterPro" id="IPR057670">
    <property type="entry name" value="SH3_retrovirus"/>
</dbReference>